<gene>
    <name evidence="2" type="ORF">M427DRAFT_499188</name>
</gene>
<reference evidence="2 3" key="1">
    <citation type="journal article" date="2015" name="Genome Biol. Evol.">
        <title>Phylogenomic analyses indicate that early fungi evolved digesting cell walls of algal ancestors of land plants.</title>
        <authorList>
            <person name="Chang Y."/>
            <person name="Wang S."/>
            <person name="Sekimoto S."/>
            <person name="Aerts A.L."/>
            <person name="Choi C."/>
            <person name="Clum A."/>
            <person name="LaButti K.M."/>
            <person name="Lindquist E.A."/>
            <person name="Yee Ngan C."/>
            <person name="Ohm R.A."/>
            <person name="Salamov A.A."/>
            <person name="Grigoriev I.V."/>
            <person name="Spatafora J.W."/>
            <person name="Berbee M.L."/>
        </authorList>
    </citation>
    <scope>NUCLEOTIDE SEQUENCE [LARGE SCALE GENOMIC DNA]</scope>
    <source>
        <strain evidence="2 3">JEL478</strain>
    </source>
</reference>
<feature type="region of interest" description="Disordered" evidence="1">
    <location>
        <begin position="662"/>
        <end position="693"/>
    </location>
</feature>
<accession>A0A139AW11</accession>
<dbReference type="EMBL" id="KQ965734">
    <property type="protein sequence ID" value="KXS20931.1"/>
    <property type="molecule type" value="Genomic_DNA"/>
</dbReference>
<feature type="compositionally biased region" description="Polar residues" evidence="1">
    <location>
        <begin position="314"/>
        <end position="326"/>
    </location>
</feature>
<feature type="compositionally biased region" description="Basic and acidic residues" evidence="1">
    <location>
        <begin position="156"/>
        <end position="171"/>
    </location>
</feature>
<protein>
    <submittedName>
        <fullName evidence="2">Uncharacterized protein</fullName>
    </submittedName>
</protein>
<feature type="compositionally biased region" description="Basic and acidic residues" evidence="1">
    <location>
        <begin position="420"/>
        <end position="431"/>
    </location>
</feature>
<proteinExistence type="predicted"/>
<evidence type="ECO:0000313" key="2">
    <source>
        <dbReference type="EMBL" id="KXS20931.1"/>
    </source>
</evidence>
<sequence>MSAPTFHEPPLFDNIADLFEEDRRLPSVRHVGERRPPAISPRLERAQESSQTLIGSDTSLKPQFMYSPSTLLQLRPVVDSPPPSLREVLLATDASLIPNEPMTAPDTSLIPNIPMTAPARTMKRGSIVKAAENRATEIRNAFRLEGGRTKRASSPRARDTPLVRDTVRDLEPPTPSWAESWPTLPPLPPPGKSSSGPVSVTSPIPTSETSTSETAYSPTGAPQELSGWSKPPFGQISPNLGDVGVADASRTFPPEQGESFRDISTTSRETSAQQTPKTGEPSKPLSSQSQQQIKQARLQDSFAKLALSRLGAIQPSSPRANPTSAASPKPLVPDSSLIAPMADSPPNLNPFANPFLPSGASPVSSVKGVTPNEPRSSTALTDSGSQKETRERPRRRRRTPSPPPLQKRSPTPIVISSDSEGERRERIEYLRKSPQRNLKPEEKSARTTVQIGGKRHVTGRGSTLRSDEARPERHVEPGVRRFTSIVGPASRAKIQDHPDQIRRPIVDYSDLESIDVDDWDASGREKRRVEPVTKAPPSNLINTEPGPSEARYMGSSVPLYEEEKRHSGRFGFVRVNPEPPALSRGNFQVPRSYLEPDLGFEVELYDDVPTEQTSDAQGVGSKPGSLSGDLSSHPKTFIGTFYEGGVLSNCCKWSMAEERNKHSNRSSLVPAPPSQVQQGYEEPNFPGSGCERQTDILPFMPRVALGFEPHKAGPPVGPSENPRPIIMDSQYRNQERDMHHPSNEDKPLSRWISLGNGIQIELEEADQSKNTAVRDFGPAPDDEYSAFGLKKVSNTYAEYGAAEYTHFDQENDFRVEATSEPEARSIRHYAEHIFAAERSFPSFSIVAREVPSLISTGGTPMQPEASAPEIAKQTPTEAPKLSIAEKWKKLADNPTLEHNPALQEVKRKLRELNVLQLNPEMSQRNRILENPNAGRVHAEGQNYTYQQSPDSARSVLYWAWTGSES</sequence>
<feature type="region of interest" description="Disordered" evidence="1">
    <location>
        <begin position="522"/>
        <end position="550"/>
    </location>
</feature>
<feature type="compositionally biased region" description="Low complexity" evidence="1">
    <location>
        <begin position="345"/>
        <end position="357"/>
    </location>
</feature>
<feature type="compositionally biased region" description="Basic and acidic residues" evidence="1">
    <location>
        <begin position="465"/>
        <end position="479"/>
    </location>
</feature>
<feature type="compositionally biased region" description="Basic and acidic residues" evidence="1">
    <location>
        <begin position="522"/>
        <end position="531"/>
    </location>
</feature>
<evidence type="ECO:0000313" key="3">
    <source>
        <dbReference type="Proteomes" id="UP000070544"/>
    </source>
</evidence>
<name>A0A139AW11_GONPJ</name>
<feature type="compositionally biased region" description="Polar residues" evidence="1">
    <location>
        <begin position="262"/>
        <end position="277"/>
    </location>
</feature>
<keyword evidence="3" id="KW-1185">Reference proteome</keyword>
<evidence type="ECO:0000256" key="1">
    <source>
        <dbReference type="SAM" id="MobiDB-lite"/>
    </source>
</evidence>
<feature type="region of interest" description="Disordered" evidence="1">
    <location>
        <begin position="856"/>
        <end position="877"/>
    </location>
</feature>
<feature type="compositionally biased region" description="Low complexity" evidence="1">
    <location>
        <begin position="192"/>
        <end position="219"/>
    </location>
</feature>
<feature type="region of interest" description="Disordered" evidence="1">
    <location>
        <begin position="28"/>
        <end position="47"/>
    </location>
</feature>
<feature type="compositionally biased region" description="Basic and acidic residues" evidence="1">
    <location>
        <begin position="493"/>
        <end position="505"/>
    </location>
</feature>
<feature type="region of interest" description="Disordered" evidence="1">
    <location>
        <begin position="309"/>
        <end position="506"/>
    </location>
</feature>
<dbReference type="Proteomes" id="UP000070544">
    <property type="component" value="Unassembled WGS sequence"/>
</dbReference>
<feature type="region of interest" description="Disordered" evidence="1">
    <location>
        <begin position="143"/>
        <end position="297"/>
    </location>
</feature>
<dbReference type="AlphaFoldDB" id="A0A139AW11"/>
<organism evidence="2 3">
    <name type="scientific">Gonapodya prolifera (strain JEL478)</name>
    <name type="common">Monoblepharis prolifera</name>
    <dbReference type="NCBI Taxonomy" id="1344416"/>
    <lineage>
        <taxon>Eukaryota</taxon>
        <taxon>Fungi</taxon>
        <taxon>Fungi incertae sedis</taxon>
        <taxon>Chytridiomycota</taxon>
        <taxon>Chytridiomycota incertae sedis</taxon>
        <taxon>Monoblepharidomycetes</taxon>
        <taxon>Monoblepharidales</taxon>
        <taxon>Gonapodyaceae</taxon>
        <taxon>Gonapodya</taxon>
    </lineage>
</organism>
<feature type="compositionally biased region" description="Polar residues" evidence="1">
    <location>
        <begin position="373"/>
        <end position="384"/>
    </location>
</feature>
<feature type="region of interest" description="Disordered" evidence="1">
    <location>
        <begin position="611"/>
        <end position="630"/>
    </location>
</feature>